<dbReference type="EMBL" id="WJQR01000002">
    <property type="protein sequence ID" value="MRI80810.1"/>
    <property type="molecule type" value="Genomic_DNA"/>
</dbReference>
<dbReference type="Proteomes" id="UP000469870">
    <property type="component" value="Unassembled WGS sequence"/>
</dbReference>
<dbReference type="RefSeq" id="WP_153861292.1">
    <property type="nucleotide sequence ID" value="NZ_WJQR01000002.1"/>
</dbReference>
<organism evidence="1 2">
    <name type="scientific">Fundicoccus ignavus</name>
    <dbReference type="NCBI Taxonomy" id="2664442"/>
    <lineage>
        <taxon>Bacteria</taxon>
        <taxon>Bacillati</taxon>
        <taxon>Bacillota</taxon>
        <taxon>Bacilli</taxon>
        <taxon>Lactobacillales</taxon>
        <taxon>Aerococcaceae</taxon>
        <taxon>Fundicoccus</taxon>
    </lineage>
</organism>
<proteinExistence type="predicted"/>
<reference evidence="1 2" key="1">
    <citation type="submission" date="2019-11" db="EMBL/GenBank/DDBJ databases">
        <title>Characterisation of Fundicoccus ignavus gen. nov. sp. nov., a novel genus of the family Aerococcaceae isolated from bulk tank milk.</title>
        <authorList>
            <person name="Siebert A."/>
            <person name="Huptas C."/>
            <person name="Wenning M."/>
            <person name="Scherer S."/>
            <person name="Doll E.V."/>
        </authorList>
    </citation>
    <scope>NUCLEOTIDE SEQUENCE [LARGE SCALE GENOMIC DNA]</scope>
    <source>
        <strain evidence="1 2">DSM 109653</strain>
    </source>
</reference>
<accession>A0A844BFS3</accession>
<evidence type="ECO:0000313" key="2">
    <source>
        <dbReference type="Proteomes" id="UP000469870"/>
    </source>
</evidence>
<comment type="caution">
    <text evidence="1">The sequence shown here is derived from an EMBL/GenBank/DDBJ whole genome shotgun (WGS) entry which is preliminary data.</text>
</comment>
<dbReference type="AlphaFoldDB" id="A0A844BFS3"/>
<evidence type="ECO:0000313" key="1">
    <source>
        <dbReference type="EMBL" id="MRI80810.1"/>
    </source>
</evidence>
<name>A0A844BFS3_9LACT</name>
<sequence length="594" mass="69202">MKYALTITDKNRIIDLYADYIKYILIDFEEFFAELEGIYLGHNYYPLYQISCNILLNWQEEASNNAKSIIDKWKDSDASIENVLWSIEGSEDMSLDTFILAGELQTELVRSTMSLFQFEYDLSHISNSISMEKDIAQIFSDFKDKTNQLKRKIESNYEDITNIISDATPDNNIYQFLRYFVDIIFNLLRKHINRIYNYIDMSEHDLINHLTKVQFSGQSINKALRESINNYELGQLNTLFSHSDFHTIPTEFNALMNKSKTEGSSIGHKKKIILKRNGSIHSSHYYHFVKKDGKDVLIFEHIDGNSAVIWSSADWDDVEKVIPNARLIPSYFLQNGNQVKIDDIYKFPELNDIIINGTNFSHHRCRFKIIEGKKSIVFKYIHGKSAVNWNPGDWELVAKQIPDVISLPAYFEINNQIQKIPDQYKFPELNDIIINGTNFSHHRCRFKIIEGKKSIVFKYIHGKSAVNWNPGDWELVAKQIPDVISLPAYFEINNQIQKIPDQYKFPELNDIIINGTNFSHHRCRFKIIEGKKSIVFKYIHGKSAVNWNPGDWELVAKQMPDVISLPAYFEINNQIHKIPEAYKKPDSIGYTKLD</sequence>
<protein>
    <submittedName>
        <fullName evidence="1">Uncharacterized protein</fullName>
    </submittedName>
</protein>
<gene>
    <name evidence="1" type="ORF">GIY11_02045</name>
</gene>